<gene>
    <name evidence="14" type="ORF">FFLO_06394</name>
</gene>
<evidence type="ECO:0000313" key="15">
    <source>
        <dbReference type="Proteomes" id="UP000812966"/>
    </source>
</evidence>
<evidence type="ECO:0000256" key="11">
    <source>
        <dbReference type="ARBA" id="ARBA00046340"/>
    </source>
</evidence>
<evidence type="ECO:0000256" key="3">
    <source>
        <dbReference type="ARBA" id="ARBA00022525"/>
    </source>
</evidence>
<keyword evidence="15" id="KW-1185">Reference proteome</keyword>
<evidence type="ECO:0000256" key="6">
    <source>
        <dbReference type="ARBA" id="ARBA00023002"/>
    </source>
</evidence>
<organism evidence="14 15">
    <name type="scientific">Filobasidium floriforme</name>
    <dbReference type="NCBI Taxonomy" id="5210"/>
    <lineage>
        <taxon>Eukaryota</taxon>
        <taxon>Fungi</taxon>
        <taxon>Dikarya</taxon>
        <taxon>Basidiomycota</taxon>
        <taxon>Agaricomycotina</taxon>
        <taxon>Tremellomycetes</taxon>
        <taxon>Filobasidiales</taxon>
        <taxon>Filobasidiaceae</taxon>
        <taxon>Filobasidium</taxon>
    </lineage>
</organism>
<feature type="signal peptide" evidence="13">
    <location>
        <begin position="1"/>
        <end position="23"/>
    </location>
</feature>
<dbReference type="GO" id="GO:0005576">
    <property type="term" value="C:extracellular region"/>
    <property type="evidence" value="ECO:0007669"/>
    <property type="project" value="UniProtKB-SubCell"/>
</dbReference>
<dbReference type="AlphaFoldDB" id="A0A8K0NMX0"/>
<feature type="compositionally biased region" description="Low complexity" evidence="12">
    <location>
        <begin position="367"/>
        <end position="386"/>
    </location>
</feature>
<name>A0A8K0NMX0_9TREE</name>
<keyword evidence="8" id="KW-0503">Monooxygenase</keyword>
<reference evidence="14" key="1">
    <citation type="submission" date="2020-04" db="EMBL/GenBank/DDBJ databases">
        <title>Analysis of mating type loci in Filobasidium floriforme.</title>
        <authorList>
            <person name="Nowrousian M."/>
        </authorList>
    </citation>
    <scope>NUCLEOTIDE SEQUENCE</scope>
    <source>
        <strain evidence="14">CBS 6242</strain>
    </source>
</reference>
<dbReference type="Proteomes" id="UP000812966">
    <property type="component" value="Unassembled WGS sequence"/>
</dbReference>
<feature type="region of interest" description="Disordered" evidence="12">
    <location>
        <begin position="367"/>
        <end position="394"/>
    </location>
</feature>
<evidence type="ECO:0000256" key="1">
    <source>
        <dbReference type="ARBA" id="ARBA00001973"/>
    </source>
</evidence>
<evidence type="ECO:0000256" key="9">
    <source>
        <dbReference type="ARBA" id="ARBA00023157"/>
    </source>
</evidence>
<evidence type="ECO:0000256" key="12">
    <source>
        <dbReference type="SAM" id="MobiDB-lite"/>
    </source>
</evidence>
<keyword evidence="7" id="KW-0186">Copper</keyword>
<dbReference type="GO" id="GO:0004497">
    <property type="term" value="F:monooxygenase activity"/>
    <property type="evidence" value="ECO:0007669"/>
    <property type="project" value="UniProtKB-KW"/>
</dbReference>
<evidence type="ECO:0000313" key="14">
    <source>
        <dbReference type="EMBL" id="KAG7528128.1"/>
    </source>
</evidence>
<accession>A0A8K0NMX0</accession>
<keyword evidence="5 13" id="KW-0732">Signal</keyword>
<evidence type="ECO:0000256" key="7">
    <source>
        <dbReference type="ARBA" id="ARBA00023008"/>
    </source>
</evidence>
<dbReference type="InterPro" id="IPR054497">
    <property type="entry name" value="LPMO_AA14"/>
</dbReference>
<evidence type="ECO:0000256" key="8">
    <source>
        <dbReference type="ARBA" id="ARBA00023033"/>
    </source>
</evidence>
<sequence>MVSLSISTLSALVLALVVKDTAAHIVLWHDAMFGWDQYNINQNDAVTPLADMTFDEWWFHGYKDKKPAEGKFIELPVGGVFKGEVACNKAQTTWNPEITDESQLDEFACHDVGPMHTTDAKGSENPTNVKGCGLAIAYTSDENTVKPSDFTVFSVDHACPWKRRVDFPVPADLPACPEGGCLCSWGWVHSPESGSEQMYHTVYRCKVTGATETRALPAPLTANKCDYPSDTANCTVGGKQPHYWLQKEGNNNFQDYYDPPYYNEKYGFMQGAQTDLFAGIAPSRPTVVAESSVVPTSTVATVVSSSEVPSAQPTLVVESSTTDVASSASTSASVVLSTSSTSSSSIANSSSGAAPTSVVSSSSSAQASTSASSSSAPATTTKSTGKTCKRTLHNNVVRQARRHTRAARVAATVESVRQRDVLLDRQRLLAEGLAIMARSKLV</sequence>
<evidence type="ECO:0000256" key="10">
    <source>
        <dbReference type="ARBA" id="ARBA00023180"/>
    </source>
</evidence>
<dbReference type="EMBL" id="JABELV010000205">
    <property type="protein sequence ID" value="KAG7528128.1"/>
    <property type="molecule type" value="Genomic_DNA"/>
</dbReference>
<evidence type="ECO:0000256" key="13">
    <source>
        <dbReference type="SAM" id="SignalP"/>
    </source>
</evidence>
<keyword evidence="3" id="KW-0964">Secreted</keyword>
<proteinExistence type="inferred from homology"/>
<dbReference type="GO" id="GO:0046872">
    <property type="term" value="F:metal ion binding"/>
    <property type="evidence" value="ECO:0007669"/>
    <property type="project" value="UniProtKB-KW"/>
</dbReference>
<comment type="similarity">
    <text evidence="11">Belongs to the polysaccharide monooxygenase AA14 family.</text>
</comment>
<dbReference type="OrthoDB" id="2019572at2759"/>
<comment type="caution">
    <text evidence="14">The sequence shown here is derived from an EMBL/GenBank/DDBJ whole genome shotgun (WGS) entry which is preliminary data.</text>
</comment>
<protein>
    <submittedName>
        <fullName evidence="14">Uncharacterized protein</fullName>
    </submittedName>
</protein>
<keyword evidence="6" id="KW-0560">Oxidoreductase</keyword>
<evidence type="ECO:0000256" key="2">
    <source>
        <dbReference type="ARBA" id="ARBA00004613"/>
    </source>
</evidence>
<dbReference type="Pfam" id="PF22810">
    <property type="entry name" value="LPMO_AA14"/>
    <property type="match status" value="1"/>
</dbReference>
<feature type="chain" id="PRO_5035457841" evidence="13">
    <location>
        <begin position="24"/>
        <end position="442"/>
    </location>
</feature>
<keyword evidence="9" id="KW-1015">Disulfide bond</keyword>
<evidence type="ECO:0000256" key="4">
    <source>
        <dbReference type="ARBA" id="ARBA00022723"/>
    </source>
</evidence>
<evidence type="ECO:0000256" key="5">
    <source>
        <dbReference type="ARBA" id="ARBA00022729"/>
    </source>
</evidence>
<keyword evidence="10" id="KW-0325">Glycoprotein</keyword>
<comment type="subcellular location">
    <subcellularLocation>
        <location evidence="2">Secreted</location>
    </subcellularLocation>
</comment>
<comment type="cofactor">
    <cofactor evidence="1">
        <name>Cu(2+)</name>
        <dbReference type="ChEBI" id="CHEBI:29036"/>
    </cofactor>
</comment>
<keyword evidence="4" id="KW-0479">Metal-binding</keyword>